<dbReference type="EMBL" id="CP017675">
    <property type="protein sequence ID" value="APB33011.1"/>
    <property type="molecule type" value="Genomic_DNA"/>
</dbReference>
<evidence type="ECO:0000313" key="2">
    <source>
        <dbReference type="Proteomes" id="UP000180235"/>
    </source>
</evidence>
<accession>A0A1J0AAQ2</accession>
<dbReference type="AlphaFoldDB" id="A0A1J0AAQ2"/>
<dbReference type="InterPro" id="IPR014946">
    <property type="entry name" value="CRR6"/>
</dbReference>
<dbReference type="GO" id="GO:0010275">
    <property type="term" value="P:NAD(P)H dehydrogenase complex assembly"/>
    <property type="evidence" value="ECO:0007669"/>
    <property type="project" value="TreeGrafter"/>
</dbReference>
<dbReference type="NCBIfam" id="NF038024">
    <property type="entry name" value="CRR6_slr1097"/>
    <property type="match status" value="1"/>
</dbReference>
<proteinExistence type="predicted"/>
<dbReference type="PANTHER" id="PTHR35724:SF1">
    <property type="entry name" value="PROTEIN CHLORORESPIRATORY REDUCTION 6, CHLOROPLASTIC"/>
    <property type="match status" value="1"/>
</dbReference>
<organism evidence="1 2">
    <name type="scientific">Gloeomargarita lithophora Alchichica-D10</name>
    <dbReference type="NCBI Taxonomy" id="1188229"/>
    <lineage>
        <taxon>Bacteria</taxon>
        <taxon>Bacillati</taxon>
        <taxon>Cyanobacteriota</taxon>
        <taxon>Cyanophyceae</taxon>
        <taxon>Gloeomargaritales</taxon>
        <taxon>Gloeomargaritaceae</taxon>
        <taxon>Gloeomargarita</taxon>
    </lineage>
</organism>
<protein>
    <recommendedName>
        <fullName evidence="3">CRR6 family NdhI maturation factor</fullName>
    </recommendedName>
</protein>
<gene>
    <name evidence="1" type="ORF">GlitD10_0697</name>
</gene>
<sequence>MAVVQIPVSRGVIDSLDLSPVRAVLVPSAAPPPDLVVQFAIDYPRDPSDPRELSEVPEVRLWFIRLDAHYPWLPLFLDWQEELARYVAMLVPHQFSPQDGIQFNPEALDIFIMGKVFYLYHWLERQGQERQGKLQHMTEVLGYQLDAGLFQLLAAGTPGKM</sequence>
<dbReference type="OrthoDB" id="489874at2"/>
<evidence type="ECO:0008006" key="3">
    <source>
        <dbReference type="Google" id="ProtNLM"/>
    </source>
</evidence>
<reference evidence="1 2" key="1">
    <citation type="submission" date="2016-10" db="EMBL/GenBank/DDBJ databases">
        <title>Description of Gloeomargarita lithophora gen. nov., sp. nov., a thylakoid-bearing basal-branching cyanobacterium with intracellular carbonates, and proposal for Gloeomargaritales ord. nov.</title>
        <authorList>
            <person name="Moreira D."/>
            <person name="Tavera R."/>
            <person name="Benzerara K."/>
            <person name="Skouri-Panet F."/>
            <person name="Couradeau E."/>
            <person name="Gerard E."/>
            <person name="Loussert C."/>
            <person name="Novelo E."/>
            <person name="Zivanovic Y."/>
            <person name="Lopez-Garcia P."/>
        </authorList>
    </citation>
    <scope>NUCLEOTIDE SEQUENCE [LARGE SCALE GENOMIC DNA]</scope>
    <source>
        <strain evidence="1 2">D10</strain>
    </source>
</reference>
<dbReference type="Proteomes" id="UP000180235">
    <property type="component" value="Chromosome"/>
</dbReference>
<dbReference type="RefSeq" id="WP_071453673.1">
    <property type="nucleotide sequence ID" value="NZ_CP017675.1"/>
</dbReference>
<dbReference type="Pfam" id="PF08847">
    <property type="entry name" value="Crr6"/>
    <property type="match status" value="1"/>
</dbReference>
<keyword evidence="2" id="KW-1185">Reference proteome</keyword>
<name>A0A1J0AAQ2_9CYAN</name>
<dbReference type="STRING" id="1188229.GlitD10_0697"/>
<dbReference type="PANTHER" id="PTHR35724">
    <property type="entry name" value="PROTEIN CHLORORESPIRATORY REDUCTION 6, CHLOROPLASTIC"/>
    <property type="match status" value="1"/>
</dbReference>
<dbReference type="KEGG" id="glt:GlitD10_0697"/>
<evidence type="ECO:0000313" key="1">
    <source>
        <dbReference type="EMBL" id="APB33011.1"/>
    </source>
</evidence>